<evidence type="ECO:0000256" key="1">
    <source>
        <dbReference type="SAM" id="MobiDB-lite"/>
    </source>
</evidence>
<dbReference type="Proteomes" id="UP000765509">
    <property type="component" value="Unassembled WGS sequence"/>
</dbReference>
<proteinExistence type="predicted"/>
<sequence>MLVMLADKHTRTACLLSAPSNHTARGVLAQDTLVRTPLLSTMMKPYLSVNGHRDPKQVNGDDSGRLALSNPPPRPLAMARGHSSLGQLSPMGFKFQNSPVPSLPCEQTPQQPTPGRSGTQWSEELFCKPSQTKEPPIPGLSPCSQPPEDILTHEPEPEVAPMQSTEEPFACPATPSLIIIIDYTPVGSHPPPPPSSSLTANFPSCSPPSTPTPVPSPVQSPSHSHDDACQEFTNLRPTLMIPQAIIHESINQILLEHRCLLYMIPFVDATHRNEMHWDFREELNFLLAEALDAYPKEDITGIVSFVILSFKKIICIQ</sequence>
<feature type="compositionally biased region" description="Polar residues" evidence="1">
    <location>
        <begin position="95"/>
        <end position="121"/>
    </location>
</feature>
<dbReference type="EMBL" id="AVOT02008998">
    <property type="protein sequence ID" value="MBW0487139.1"/>
    <property type="molecule type" value="Genomic_DNA"/>
</dbReference>
<feature type="compositionally biased region" description="Pro residues" evidence="1">
    <location>
        <begin position="205"/>
        <end position="218"/>
    </location>
</feature>
<dbReference type="AlphaFoldDB" id="A0A9Q3CKR9"/>
<reference evidence="2" key="1">
    <citation type="submission" date="2021-03" db="EMBL/GenBank/DDBJ databases">
        <title>Draft genome sequence of rust myrtle Austropuccinia psidii MF-1, a brazilian biotype.</title>
        <authorList>
            <person name="Quecine M.C."/>
            <person name="Pachon D.M.R."/>
            <person name="Bonatelli M.L."/>
            <person name="Correr F.H."/>
            <person name="Franceschini L.M."/>
            <person name="Leite T.F."/>
            <person name="Margarido G.R.A."/>
            <person name="Almeida C.A."/>
            <person name="Ferrarezi J.A."/>
            <person name="Labate C.A."/>
        </authorList>
    </citation>
    <scope>NUCLEOTIDE SEQUENCE</scope>
    <source>
        <strain evidence="2">MF-1</strain>
    </source>
</reference>
<keyword evidence="3" id="KW-1185">Reference proteome</keyword>
<comment type="caution">
    <text evidence="2">The sequence shown here is derived from an EMBL/GenBank/DDBJ whole genome shotgun (WGS) entry which is preliminary data.</text>
</comment>
<protein>
    <submittedName>
        <fullName evidence="2">Uncharacterized protein</fullName>
    </submittedName>
</protein>
<organism evidence="2 3">
    <name type="scientific">Austropuccinia psidii MF-1</name>
    <dbReference type="NCBI Taxonomy" id="1389203"/>
    <lineage>
        <taxon>Eukaryota</taxon>
        <taxon>Fungi</taxon>
        <taxon>Dikarya</taxon>
        <taxon>Basidiomycota</taxon>
        <taxon>Pucciniomycotina</taxon>
        <taxon>Pucciniomycetes</taxon>
        <taxon>Pucciniales</taxon>
        <taxon>Sphaerophragmiaceae</taxon>
        <taxon>Austropuccinia</taxon>
    </lineage>
</organism>
<name>A0A9Q3CKR9_9BASI</name>
<evidence type="ECO:0000313" key="2">
    <source>
        <dbReference type="EMBL" id="MBW0487139.1"/>
    </source>
</evidence>
<evidence type="ECO:0000313" key="3">
    <source>
        <dbReference type="Proteomes" id="UP000765509"/>
    </source>
</evidence>
<gene>
    <name evidence="2" type="ORF">O181_026854</name>
</gene>
<accession>A0A9Q3CKR9</accession>
<feature type="region of interest" description="Disordered" evidence="1">
    <location>
        <begin position="188"/>
        <end position="227"/>
    </location>
</feature>
<feature type="region of interest" description="Disordered" evidence="1">
    <location>
        <begin position="47"/>
        <end position="121"/>
    </location>
</feature>